<name>A0ABM9PAZ0_9FLAO</name>
<dbReference type="Proteomes" id="UP001497527">
    <property type="component" value="Unassembled WGS sequence"/>
</dbReference>
<protein>
    <submittedName>
        <fullName evidence="1">Uncharacterized protein</fullName>
    </submittedName>
</protein>
<dbReference type="EMBL" id="CAXJIO010000011">
    <property type="protein sequence ID" value="CAL2102725.1"/>
    <property type="molecule type" value="Genomic_DNA"/>
</dbReference>
<sequence length="207" mass="24849">MLVIRKLNNLLYSKQYYNSYFNRCSNKYKKVESYIMLYNRLFESRAIVKTTKTITHTSKITFGTSLNKAKRLIIEPYRFVRNSETCDIIFYTKKIGKHKIIIELHFFKSKLVFFKQTFPTTIDPVTINHNIKNKYFPSENTLFNLKSNLIMDAKKSFLKVENDVSLSVYYFNLNQSFYPFLLEKQKLQKQKSIQQKQLELDKLFHQL</sequence>
<evidence type="ECO:0000313" key="1">
    <source>
        <dbReference type="EMBL" id="CAL2102725.1"/>
    </source>
</evidence>
<keyword evidence="2" id="KW-1185">Reference proteome</keyword>
<evidence type="ECO:0000313" key="2">
    <source>
        <dbReference type="Proteomes" id="UP001497527"/>
    </source>
</evidence>
<proteinExistence type="predicted"/>
<reference evidence="1 2" key="1">
    <citation type="submission" date="2024-05" db="EMBL/GenBank/DDBJ databases">
        <authorList>
            <person name="Duchaud E."/>
        </authorList>
    </citation>
    <scope>NUCLEOTIDE SEQUENCE [LARGE SCALE GENOMIC DNA]</scope>
    <source>
        <strain evidence="1">Ena-SAMPLE-TAB-13-05-2024-13:56:06:370-140308</strain>
    </source>
</reference>
<comment type="caution">
    <text evidence="1">The sequence shown here is derived from an EMBL/GenBank/DDBJ whole genome shotgun (WGS) entry which is preliminary data.</text>
</comment>
<gene>
    <name evidence="1" type="ORF">T190423A01A_20476</name>
</gene>
<organism evidence="1 2">
    <name type="scientific">Tenacibaculum polynesiense</name>
    <dbReference type="NCBI Taxonomy" id="3137857"/>
    <lineage>
        <taxon>Bacteria</taxon>
        <taxon>Pseudomonadati</taxon>
        <taxon>Bacteroidota</taxon>
        <taxon>Flavobacteriia</taxon>
        <taxon>Flavobacteriales</taxon>
        <taxon>Flavobacteriaceae</taxon>
        <taxon>Tenacibaculum</taxon>
    </lineage>
</organism>
<accession>A0ABM9PAZ0</accession>
<dbReference type="RefSeq" id="WP_348716335.1">
    <property type="nucleotide sequence ID" value="NZ_CAXJIO010000011.1"/>
</dbReference>